<evidence type="ECO:0000313" key="7">
    <source>
        <dbReference type="Proteomes" id="UP001182556"/>
    </source>
</evidence>
<comment type="similarity">
    <text evidence="1 4">Belongs to the GrpE family.</text>
</comment>
<dbReference type="GO" id="GO:0000774">
    <property type="term" value="F:adenyl-nucleotide exchange factor activity"/>
    <property type="evidence" value="ECO:0007669"/>
    <property type="project" value="InterPro"/>
</dbReference>
<dbReference type="CDD" id="cd00446">
    <property type="entry name" value="GrpE"/>
    <property type="match status" value="1"/>
</dbReference>
<feature type="coiled-coil region" evidence="5">
    <location>
        <begin position="42"/>
        <end position="97"/>
    </location>
</feature>
<dbReference type="InterPro" id="IPR009012">
    <property type="entry name" value="GrpE_head"/>
</dbReference>
<dbReference type="SUPFAM" id="SSF51064">
    <property type="entry name" value="Head domain of nucleotide exchange factor GrpE"/>
    <property type="match status" value="1"/>
</dbReference>
<dbReference type="GO" id="GO:0051087">
    <property type="term" value="F:protein-folding chaperone binding"/>
    <property type="evidence" value="ECO:0007669"/>
    <property type="project" value="InterPro"/>
</dbReference>
<dbReference type="PRINTS" id="PR00773">
    <property type="entry name" value="GRPEPROTEIN"/>
</dbReference>
<dbReference type="PANTHER" id="PTHR21237:SF23">
    <property type="entry name" value="GRPE PROTEIN HOMOLOG, MITOCHONDRIAL"/>
    <property type="match status" value="1"/>
</dbReference>
<keyword evidence="7" id="KW-1185">Reference proteome</keyword>
<dbReference type="SUPFAM" id="SSF58014">
    <property type="entry name" value="Coiled-coil domain of nucleotide exchange factor GrpE"/>
    <property type="match status" value="1"/>
</dbReference>
<keyword evidence="3" id="KW-0143">Chaperone</keyword>
<dbReference type="AlphaFoldDB" id="A0AAD9FTQ3"/>
<sequence>MSRSFAPLRSVAMAVSRRPAAVAAAAAPRAVPRYAQRWYSTEGSAELSVEELNKKVAELESAKAEAEKKSTDLEAKSKELEKDILYHKAEIQTLNRRVADERAKASEYAITSFARNLLGTSDVLTTALKHVPKPLEPGSPLEQLHNGVEMTQKAMYKTFQEAGVTKMDLKKGTVFDPNLHEATFQIPKEVAGPKEGGGEWGAGEVVEIAKEGWMIGTRVLRPAQVGVTQIE</sequence>
<dbReference type="EMBL" id="JAODAN010000002">
    <property type="protein sequence ID" value="KAK1926144.1"/>
    <property type="molecule type" value="Genomic_DNA"/>
</dbReference>
<reference evidence="6" key="1">
    <citation type="submission" date="2023-02" db="EMBL/GenBank/DDBJ databases">
        <title>Identification and recombinant expression of a fungal hydrolase from Papiliotrema laurentii that hydrolyzes apple cutin and clears colloidal polyester polyurethane.</title>
        <authorList>
            <consortium name="DOE Joint Genome Institute"/>
            <person name="Roman V.A."/>
            <person name="Bojanowski C."/>
            <person name="Crable B.R."/>
            <person name="Wagner D.N."/>
            <person name="Hung C.S."/>
            <person name="Nadeau L.J."/>
            <person name="Schratz L."/>
            <person name="Haridas S."/>
            <person name="Pangilinan J."/>
            <person name="Lipzen A."/>
            <person name="Na H."/>
            <person name="Yan M."/>
            <person name="Ng V."/>
            <person name="Grigoriev I.V."/>
            <person name="Spatafora J.W."/>
            <person name="Barlow D."/>
            <person name="Biffinger J."/>
            <person name="Kelley-Loughnane N."/>
            <person name="Varaljay V.A."/>
            <person name="Crookes-Goodson W.J."/>
        </authorList>
    </citation>
    <scope>NUCLEOTIDE SEQUENCE</scope>
    <source>
        <strain evidence="6">5307AH</strain>
    </source>
</reference>
<dbReference type="GO" id="GO:0042803">
    <property type="term" value="F:protein homodimerization activity"/>
    <property type="evidence" value="ECO:0007669"/>
    <property type="project" value="InterPro"/>
</dbReference>
<organism evidence="6 7">
    <name type="scientific">Papiliotrema laurentii</name>
    <name type="common">Cryptococcus laurentii</name>
    <dbReference type="NCBI Taxonomy" id="5418"/>
    <lineage>
        <taxon>Eukaryota</taxon>
        <taxon>Fungi</taxon>
        <taxon>Dikarya</taxon>
        <taxon>Basidiomycota</taxon>
        <taxon>Agaricomycotina</taxon>
        <taxon>Tremellomycetes</taxon>
        <taxon>Tremellales</taxon>
        <taxon>Rhynchogastremaceae</taxon>
        <taxon>Papiliotrema</taxon>
    </lineage>
</organism>
<proteinExistence type="inferred from homology"/>
<dbReference type="InterPro" id="IPR000740">
    <property type="entry name" value="GrpE"/>
</dbReference>
<dbReference type="GO" id="GO:0006457">
    <property type="term" value="P:protein folding"/>
    <property type="evidence" value="ECO:0007669"/>
    <property type="project" value="InterPro"/>
</dbReference>
<dbReference type="Proteomes" id="UP001182556">
    <property type="component" value="Unassembled WGS sequence"/>
</dbReference>
<evidence type="ECO:0000256" key="5">
    <source>
        <dbReference type="SAM" id="Coils"/>
    </source>
</evidence>
<dbReference type="Gene3D" id="3.90.20.20">
    <property type="match status" value="1"/>
</dbReference>
<evidence type="ECO:0000256" key="3">
    <source>
        <dbReference type="ARBA" id="ARBA00023186"/>
    </source>
</evidence>
<evidence type="ECO:0000313" key="6">
    <source>
        <dbReference type="EMBL" id="KAK1926144.1"/>
    </source>
</evidence>
<protein>
    <recommendedName>
        <fullName evidence="2">GrpE protein homolog, mitochondrial</fullName>
    </recommendedName>
</protein>
<dbReference type="PANTHER" id="PTHR21237">
    <property type="entry name" value="GRPE PROTEIN"/>
    <property type="match status" value="1"/>
</dbReference>
<comment type="caution">
    <text evidence="6">The sequence shown here is derived from an EMBL/GenBank/DDBJ whole genome shotgun (WGS) entry which is preliminary data.</text>
</comment>
<dbReference type="GO" id="GO:0001405">
    <property type="term" value="C:PAM complex, Tim23 associated import motor"/>
    <property type="evidence" value="ECO:0007669"/>
    <property type="project" value="TreeGrafter"/>
</dbReference>
<evidence type="ECO:0000256" key="1">
    <source>
        <dbReference type="ARBA" id="ARBA00009054"/>
    </source>
</evidence>
<dbReference type="InterPro" id="IPR013805">
    <property type="entry name" value="GrpE_CC"/>
</dbReference>
<dbReference type="GO" id="GO:0051082">
    <property type="term" value="F:unfolded protein binding"/>
    <property type="evidence" value="ECO:0007669"/>
    <property type="project" value="TreeGrafter"/>
</dbReference>
<dbReference type="Pfam" id="PF01025">
    <property type="entry name" value="GrpE"/>
    <property type="match status" value="1"/>
</dbReference>
<gene>
    <name evidence="6" type="ORF">DB88DRAFT_480832</name>
</gene>
<evidence type="ECO:0000256" key="2">
    <source>
        <dbReference type="ARBA" id="ARBA00014521"/>
    </source>
</evidence>
<dbReference type="HAMAP" id="MF_01151">
    <property type="entry name" value="GrpE"/>
    <property type="match status" value="1"/>
</dbReference>
<evidence type="ECO:0000256" key="4">
    <source>
        <dbReference type="RuleBase" id="RU004478"/>
    </source>
</evidence>
<keyword evidence="5" id="KW-0175">Coiled coil</keyword>
<name>A0AAD9FTQ3_PAPLA</name>
<accession>A0AAD9FTQ3</accession>
<dbReference type="GO" id="GO:0030150">
    <property type="term" value="P:protein import into mitochondrial matrix"/>
    <property type="evidence" value="ECO:0007669"/>
    <property type="project" value="TreeGrafter"/>
</dbReference>
<dbReference type="Gene3D" id="2.30.22.10">
    <property type="entry name" value="Head domain of nucleotide exchange factor GrpE"/>
    <property type="match status" value="1"/>
</dbReference>